<proteinExistence type="predicted"/>
<feature type="transmembrane region" description="Helical" evidence="1">
    <location>
        <begin position="38"/>
        <end position="57"/>
    </location>
</feature>
<name>A0A0K0EE95_STRER</name>
<organism evidence="2">
    <name type="scientific">Strongyloides stercoralis</name>
    <name type="common">Threadworm</name>
    <dbReference type="NCBI Taxonomy" id="6248"/>
    <lineage>
        <taxon>Eukaryota</taxon>
        <taxon>Metazoa</taxon>
        <taxon>Ecdysozoa</taxon>
        <taxon>Nematoda</taxon>
        <taxon>Chromadorea</taxon>
        <taxon>Rhabditida</taxon>
        <taxon>Tylenchina</taxon>
        <taxon>Panagrolaimomorpha</taxon>
        <taxon>Strongyloidoidea</taxon>
        <taxon>Strongyloididae</taxon>
        <taxon>Strongyloides</taxon>
    </lineage>
</organism>
<sequence>MLPLGIIEGKKNNKLYRLIECRQDVGIDTLSTTNGYRYFINSGFQNLLFIIVYKSVIKRYNILRNWKVFKILLK</sequence>
<protein>
    <submittedName>
        <fullName evidence="2">Uncharacterized protein</fullName>
    </submittedName>
</protein>
<keyword evidence="1" id="KW-0472">Membrane</keyword>
<reference evidence="2" key="1">
    <citation type="submission" date="2015-08" db="UniProtKB">
        <authorList>
            <consortium name="WormBaseParasite"/>
        </authorList>
    </citation>
    <scope>IDENTIFICATION</scope>
</reference>
<dbReference type="WBParaSite" id="SSTP_0000780700.1">
    <property type="protein sequence ID" value="SSTP_0000780700.1"/>
    <property type="gene ID" value="SSTP_0000780700"/>
</dbReference>
<keyword evidence="1" id="KW-1133">Transmembrane helix</keyword>
<dbReference type="AlphaFoldDB" id="A0A0K0EE95"/>
<accession>A0A0K0EE95</accession>
<keyword evidence="1" id="KW-0812">Transmembrane</keyword>
<evidence type="ECO:0000256" key="1">
    <source>
        <dbReference type="SAM" id="Phobius"/>
    </source>
</evidence>
<evidence type="ECO:0000313" key="2">
    <source>
        <dbReference type="WBParaSite" id="SSTP_0000780700.1"/>
    </source>
</evidence>